<dbReference type="PANTHER" id="PTHR12399:SF0">
    <property type="entry name" value="EUKARYOTIC TRANSLATION INITIATION FACTOR 3 SUBUNIT D"/>
    <property type="match status" value="1"/>
</dbReference>
<keyword evidence="2" id="KW-0396">Initiation factor</keyword>
<keyword evidence="4" id="KW-0648">Protein biosynthesis</keyword>
<evidence type="ECO:0000256" key="4">
    <source>
        <dbReference type="ARBA" id="ARBA00022917"/>
    </source>
</evidence>
<evidence type="ECO:0000256" key="2">
    <source>
        <dbReference type="ARBA" id="ARBA00022540"/>
    </source>
</evidence>
<evidence type="ECO:0008006" key="7">
    <source>
        <dbReference type="Google" id="ProtNLM"/>
    </source>
</evidence>
<evidence type="ECO:0000313" key="6">
    <source>
        <dbReference type="Proteomes" id="UP001439008"/>
    </source>
</evidence>
<name>A0ABV2ALZ1_9EUKA</name>
<comment type="caution">
    <text evidence="5">The sequence shown here is derived from an EMBL/GenBank/DDBJ whole genome shotgun (WGS) entry which is preliminary data.</text>
</comment>
<keyword evidence="1" id="KW-0963">Cytoplasm</keyword>
<protein>
    <recommendedName>
        <fullName evidence="7">Eukaryotic translation initiation factor 3 subunit D</fullName>
    </recommendedName>
</protein>
<gene>
    <name evidence="5" type="ORF">MHBO_002345</name>
</gene>
<dbReference type="Proteomes" id="UP001439008">
    <property type="component" value="Unassembled WGS sequence"/>
</dbReference>
<proteinExistence type="predicted"/>
<dbReference type="PIRSF" id="PIRSF016281">
    <property type="entry name" value="EIF-3_zeta"/>
    <property type="match status" value="1"/>
</dbReference>
<reference evidence="5 6" key="1">
    <citation type="journal article" date="2024" name="BMC Biol.">
        <title>Comparative genomics of Ascetosporea gives new insight into the evolutionary basis for animal parasitism in Rhizaria.</title>
        <authorList>
            <person name="Hiltunen Thoren M."/>
            <person name="Onut-Brannstrom I."/>
            <person name="Alfjorden A."/>
            <person name="Peckova H."/>
            <person name="Swords F."/>
            <person name="Hooper C."/>
            <person name="Holzer A.S."/>
            <person name="Bass D."/>
            <person name="Burki F."/>
        </authorList>
    </citation>
    <scope>NUCLEOTIDE SEQUENCE [LARGE SCALE GENOMIC DNA]</scope>
    <source>
        <strain evidence="5">20-A016</strain>
    </source>
</reference>
<evidence type="ECO:0000256" key="3">
    <source>
        <dbReference type="ARBA" id="ARBA00022884"/>
    </source>
</evidence>
<evidence type="ECO:0000313" key="5">
    <source>
        <dbReference type="EMBL" id="MES1920702.1"/>
    </source>
</evidence>
<organism evidence="5 6">
    <name type="scientific">Bonamia ostreae</name>
    <dbReference type="NCBI Taxonomy" id="126728"/>
    <lineage>
        <taxon>Eukaryota</taxon>
        <taxon>Sar</taxon>
        <taxon>Rhizaria</taxon>
        <taxon>Endomyxa</taxon>
        <taxon>Ascetosporea</taxon>
        <taxon>Haplosporida</taxon>
        <taxon>Bonamia</taxon>
    </lineage>
</organism>
<dbReference type="Pfam" id="PF05091">
    <property type="entry name" value="eIF-3_zeta"/>
    <property type="match status" value="1"/>
</dbReference>
<dbReference type="PANTHER" id="PTHR12399">
    <property type="entry name" value="EUKARYOTIC TRANSLATION INITIATION FACTOR 3 SUBUNIT 7"/>
    <property type="match status" value="1"/>
</dbReference>
<evidence type="ECO:0000256" key="1">
    <source>
        <dbReference type="ARBA" id="ARBA00022490"/>
    </source>
</evidence>
<dbReference type="InterPro" id="IPR007783">
    <property type="entry name" value="eIF3d"/>
</dbReference>
<dbReference type="EMBL" id="JBDODL010000814">
    <property type="protein sequence ID" value="MES1920702.1"/>
    <property type="molecule type" value="Genomic_DNA"/>
</dbReference>
<keyword evidence="6" id="KW-1185">Reference proteome</keyword>
<sequence length="532" mass="62508">MPDKLFENINENPVEEVIKLIKKNKNIDAEKDKNAPYFYKIGENGSTKRENVYNNYDHQISSFVENKRISDIPKFGKIKQFNKDQDTIDMLNKYHQKQFQRKFKTDHPKSKKNLPRNTKKNRYNANYYKHFYQNINNTETNYIKREFSIDVNDFGEQIKIFDFDYLNSLKIKLKDLTEERIGFKGTVYSFDKSVEKISPQNRLKLQNSPLKSSKLHTRYEIEEDSIIEDNLDKADIFISDLLLATIMTATKSYMGWDIIVKKKDDKLFFYKRRESDVEKEFCMNTKSKTEDLLSKTKESSKINDNFIFSSLNSNEQLKFDPNSQKKFDHLITKPTKNSTENKNSTEKKLPNYEKAFQYKIFGISENTKILVKCQIDTFVKNESLTKKEKTFDDIHLLSLKALNEYEEADSANSWRCRLDNQKGSVLVDEVRQNNFKIARWAAQAQIGGIDQIRIGFVSRSKNKKPFDHFAQATIKESPVNLMSQMGIYKSNLWAIFKEIADFAMENLENDKKCILVKDPNNDCLLLFEKTAK</sequence>
<accession>A0ABV2ALZ1</accession>
<keyword evidence="3" id="KW-0694">RNA-binding</keyword>